<dbReference type="AGR" id="RGD:6493177"/>
<accession>Q6TUF5</accession>
<dbReference type="UCSC" id="RGD:1564161">
    <property type="organism name" value="rat"/>
</dbReference>
<dbReference type="OrthoDB" id="10253041at2759"/>
<evidence type="ECO:0000313" key="5">
    <source>
        <dbReference type="RGD" id="6493177"/>
    </source>
</evidence>
<gene>
    <name evidence="5" type="primary">Agbl4</name>
    <name evidence="4" type="synonym">Bend5</name>
</gene>
<dbReference type="GO" id="GO:0008285">
    <property type="term" value="P:negative regulation of cell population proliferation"/>
    <property type="evidence" value="ECO:0000266"/>
    <property type="project" value="RGD"/>
</dbReference>
<sequence length="224" mass="25999">MWYIYTMEYYSAIKNNDFMKFVGKWLELENIILSELTQTQKDIHGNDTGNEDAIGGNVNKYIVLPTGYSGQPKRGHLTFDACFESELLHSSAVIYLNMQLYVYCFGSICERISEFWEHVFHYVPSGLICDSQKLETTQMSPTGGWVQKMWFIYTMEYYLAIKNYDILSFAGKFEELENILNENITIGFGYPPKLDGEALMMMRHHDDDETHPTGNLKHGEFKIV</sequence>
<reference evidence="3" key="4">
    <citation type="submission" date="2024-01" db="EMBL/GenBank/DDBJ databases">
        <title>GRCr8: a new rat reference genome assembly contstructed from accurate long reads and long range scaffolding.</title>
        <authorList>
            <person name="Doris P.A."/>
            <person name="Kalbfleisch T."/>
            <person name="Li K."/>
            <person name="Howe K."/>
            <person name="Wood J."/>
        </authorList>
    </citation>
    <scope>NUCLEOTIDE SEQUENCE [LARGE SCALE GENOMIC DNA]</scope>
    <source>
        <strain evidence="3">Brown Norway</strain>
    </source>
</reference>
<dbReference type="Ensembl" id="ENSRNOT00000124066.1">
    <property type="protein sequence ID" value="ENSRNOP00000099535.1"/>
    <property type="gene ID" value="ENSRNOG00000076216.1"/>
</dbReference>
<dbReference type="GO" id="GO:0005794">
    <property type="term" value="C:Golgi apparatus"/>
    <property type="evidence" value="ECO:0000266"/>
    <property type="project" value="RGD"/>
</dbReference>
<evidence type="ECO:0000313" key="1">
    <source>
        <dbReference type="EMBL" id="AAQ91045.1"/>
    </source>
</evidence>
<keyword evidence="3" id="KW-1185">Reference proteome</keyword>
<dbReference type="RGD" id="1584958">
    <property type="gene designation" value="Bend5"/>
</dbReference>
<dbReference type="AGR" id="RGD:1584958"/>
<evidence type="ECO:0000313" key="2">
    <source>
        <dbReference type="Ensembl" id="ENSRNOP00000099535.1"/>
    </source>
</evidence>
<evidence type="ECO:0000313" key="4">
    <source>
        <dbReference type="RGD" id="1584958"/>
    </source>
</evidence>
<dbReference type="AlphaFoldDB" id="Q6TUF5"/>
<dbReference type="RGD" id="6493177">
    <property type="gene designation" value="Agbl4"/>
</dbReference>
<dbReference type="GO" id="GO:0098958">
    <property type="term" value="P:retrograde axonal transport of mitochondrion"/>
    <property type="evidence" value="ECO:0000266"/>
    <property type="project" value="RGD"/>
</dbReference>
<dbReference type="EMBL" id="AY387075">
    <property type="protein sequence ID" value="AAQ91045.1"/>
    <property type="molecule type" value="mRNA"/>
</dbReference>
<dbReference type="HOGENOM" id="CLU_1234688_0_0_1"/>
<reference evidence="3" key="3">
    <citation type="submission" date="2023-12" db="EMBL/GenBank/DDBJ databases">
        <authorList>
            <consortium name="Genome Reference Consortium"/>
            <person name="Doris P.A."/>
            <person name="Kalbfleisch T."/>
            <person name="Li K."/>
            <person name="Howe K."/>
            <person name="Wood J."/>
        </authorList>
    </citation>
    <scope>NUCLEOTIDE SEQUENCE [LARGE SCALE GENOMIC DNA]</scope>
    <source>
        <strain evidence="3">Brown Norway</strain>
    </source>
</reference>
<dbReference type="GO" id="GO:0015631">
    <property type="term" value="F:tubulin binding"/>
    <property type="evidence" value="ECO:0000266"/>
    <property type="project" value="RGD"/>
</dbReference>
<dbReference type="STRING" id="10116.ENSRNOP00000047761"/>
<dbReference type="GO" id="GO:0005814">
    <property type="term" value="C:centriole"/>
    <property type="evidence" value="ECO:0000266"/>
    <property type="project" value="RGD"/>
</dbReference>
<dbReference type="GO" id="GO:0004181">
    <property type="term" value="F:metallocarboxypeptidase activity"/>
    <property type="evidence" value="ECO:0000266"/>
    <property type="project" value="RGD"/>
</dbReference>
<organism evidence="1">
    <name type="scientific">Rattus norvegicus</name>
    <name type="common">Rat</name>
    <dbReference type="NCBI Taxonomy" id="10116"/>
    <lineage>
        <taxon>Eukaryota</taxon>
        <taxon>Metazoa</taxon>
        <taxon>Chordata</taxon>
        <taxon>Craniata</taxon>
        <taxon>Vertebrata</taxon>
        <taxon>Euteleostomi</taxon>
        <taxon>Mammalia</taxon>
        <taxon>Eutheria</taxon>
        <taxon>Euarchontoglires</taxon>
        <taxon>Glires</taxon>
        <taxon>Rodentia</taxon>
        <taxon>Myomorpha</taxon>
        <taxon>Muroidea</taxon>
        <taxon>Muridae</taxon>
        <taxon>Murinae</taxon>
        <taxon>Rattus</taxon>
    </lineage>
</organism>
<dbReference type="GO" id="GO:0005829">
    <property type="term" value="C:cytosol"/>
    <property type="evidence" value="ECO:0000266"/>
    <property type="project" value="RGD"/>
</dbReference>
<protein>
    <submittedName>
        <fullName evidence="1">LRRGT00089</fullName>
    </submittedName>
</protein>
<dbReference type="GO" id="GO:1904115">
    <property type="term" value="C:axon cytoplasm"/>
    <property type="evidence" value="ECO:0007669"/>
    <property type="project" value="GOC"/>
</dbReference>
<proteinExistence type="evidence at transcript level"/>
<dbReference type="PaxDb" id="10116-ENSRNOP00000047761"/>
<reference evidence="2" key="5">
    <citation type="submission" date="2025-05" db="UniProtKB">
        <authorList>
            <consortium name="Ensembl"/>
        </authorList>
    </citation>
    <scope>IDENTIFICATION</scope>
    <source>
        <strain evidence="2">Brown Norway</strain>
    </source>
</reference>
<dbReference type="GO" id="GO:0036064">
    <property type="term" value="C:ciliary basal body"/>
    <property type="evidence" value="ECO:0000266"/>
    <property type="project" value="RGD"/>
</dbReference>
<dbReference type="Bgee" id="ENSRNOG00000033097">
    <property type="expression patterns" value="Expressed in testis and 2 other cell types or tissues"/>
</dbReference>
<dbReference type="GO" id="GO:0120222">
    <property type="term" value="P:regulation of blastocyst development"/>
    <property type="evidence" value="ECO:0000266"/>
    <property type="project" value="RGD"/>
</dbReference>
<dbReference type="GO" id="GO:0098930">
    <property type="term" value="P:axonal transport"/>
    <property type="evidence" value="ECO:0000266"/>
    <property type="project" value="RGD"/>
</dbReference>
<name>Q6TUF5_RAT</name>
<dbReference type="GO" id="GO:0051607">
    <property type="term" value="P:defense response to virus"/>
    <property type="evidence" value="ECO:0000266"/>
    <property type="project" value="RGD"/>
</dbReference>
<evidence type="ECO:0000313" key="3">
    <source>
        <dbReference type="Proteomes" id="UP000002494"/>
    </source>
</evidence>
<dbReference type="GO" id="GO:0021954">
    <property type="term" value="P:central nervous system neuron development"/>
    <property type="evidence" value="ECO:0000266"/>
    <property type="project" value="RGD"/>
</dbReference>
<dbReference type="GO" id="GO:0098957">
    <property type="term" value="P:anterograde axonal transport of mitochondrion"/>
    <property type="evidence" value="ECO:0000266"/>
    <property type="project" value="RGD"/>
</dbReference>
<dbReference type="GeneTree" id="ENSGT01140000284287"/>
<dbReference type="GO" id="GO:2000060">
    <property type="term" value="P:positive regulation of ubiquitin-dependent protein catabolic process"/>
    <property type="evidence" value="ECO:0000266"/>
    <property type="project" value="RGD"/>
</dbReference>
<reference evidence="1" key="1">
    <citation type="submission" date="2003-09" db="EMBL/GenBank/DDBJ databases">
        <title>Liver regeneration after PH.</title>
        <authorList>
            <person name="Xu C.S."/>
            <person name="Chang C.F."/>
            <person name="Han H.P."/>
            <person name="Wang G.P."/>
            <person name="Chai L.Q."/>
            <person name="Yuan J.Y."/>
            <person name="Yang K.J."/>
            <person name="Zhao L.F."/>
            <person name="Ma H."/>
            <person name="Wang L."/>
            <person name="Wang S.F."/>
            <person name="Xing X.K."/>
            <person name="Shen G.M."/>
            <person name="Shi J.B."/>
            <person name="Rahman S."/>
            <person name="Wang Q.N."/>
            <person name="Zhang J.B."/>
        </authorList>
    </citation>
    <scope>NUCLEOTIDE SEQUENCE</scope>
    <source>
        <strain evidence="1">Sprague-Dawley</strain>
    </source>
</reference>
<dbReference type="Proteomes" id="UP000002494">
    <property type="component" value="Chromosome 5"/>
</dbReference>
<reference evidence="2" key="2">
    <citation type="journal article" date="2004" name="Nature">
        <title>Genome sequence of the Brown Norway rat yields insights into mammalian evolution.</title>
        <authorList>
            <consortium name="Rat Genome Sequencing Project Consortium"/>
            <person name="Gibbs R.A."/>
            <person name="Weinstock G.M."/>
            <person name="Metzker M.L."/>
            <person name="Muzny D.M."/>
            <person name="Sodergren E.J."/>
            <person name="Scherer S."/>
            <person name="Scott G."/>
            <person name="Steffen D."/>
            <person name="Worley K.C."/>
            <person name="Burch P.E."/>
            <person name="Okwuonu G."/>
            <person name="Hines S."/>
            <person name="Lewis L."/>
            <person name="Deramo C."/>
            <person name="Delgado O."/>
            <person name="Dugan-Rocha S."/>
            <person name="Miner G."/>
            <person name="Morgan M."/>
            <person name="Hawes A."/>
            <person name="Gill R."/>
            <person name="Holt R.A."/>
            <person name="Adams M.D."/>
            <person name="Amanatides P.G."/>
            <person name="Baden-Tillson H."/>
            <person name="Barnstead M."/>
            <person name="Chin S."/>
            <person name="Evans C.A."/>
            <person name="Ferriera S."/>
            <person name="Fosler C."/>
            <person name="Glodek A."/>
            <person name="Gu Z."/>
            <person name="Jennings D."/>
            <person name="Kraft C.L."/>
            <person name="Nguyen T."/>
            <person name="Pfannkoch C.M."/>
            <person name="Sitter C."/>
            <person name="Sutton G.G."/>
            <person name="Venter J.C."/>
            <person name="Woodage T."/>
            <person name="Smith D."/>
            <person name="Lee H.-M."/>
            <person name="Gustafson E."/>
            <person name="Cahill P."/>
            <person name="Kana A."/>
            <person name="Doucette-Stamm L."/>
            <person name="Weinstock K."/>
            <person name="Fechtel K."/>
            <person name="Weiss R.B."/>
            <person name="Dunn D.M."/>
            <person name="Green E.D."/>
            <person name="Blakesley R.W."/>
            <person name="Bouffard G.G."/>
            <person name="De Jong P.J."/>
            <person name="Osoegawa K."/>
            <person name="Zhu B."/>
            <person name="Marra M."/>
            <person name="Schein J."/>
            <person name="Bosdet I."/>
            <person name="Fjell C."/>
            <person name="Jones S."/>
            <person name="Krzywinski M."/>
            <person name="Mathewson C."/>
            <person name="Siddiqui A."/>
            <person name="Wye N."/>
            <person name="McPherson J."/>
            <person name="Zhao S."/>
            <person name="Fraser C.M."/>
            <person name="Shetty J."/>
            <person name="Shatsman S."/>
            <person name="Geer K."/>
            <person name="Chen Y."/>
            <person name="Abramzon S."/>
            <person name="Nierman W.C."/>
            <person name="Havlak P.H."/>
            <person name="Chen R."/>
            <person name="Durbin K.J."/>
            <person name="Egan A."/>
            <person name="Ren Y."/>
            <person name="Song X.-Z."/>
            <person name="Li B."/>
            <person name="Liu Y."/>
            <person name="Qin X."/>
            <person name="Cawley S."/>
            <person name="Cooney A.J."/>
            <person name="D'Souza L.M."/>
            <person name="Martin K."/>
            <person name="Wu J.Q."/>
            <person name="Gonzalez-Garay M.L."/>
            <person name="Jackson A.R."/>
            <person name="Kalafus K.J."/>
            <person name="McLeod M.P."/>
            <person name="Milosavljevic A."/>
            <person name="Virk D."/>
            <person name="Volkov A."/>
            <person name="Wheeler D.A."/>
            <person name="Zhang Z."/>
            <person name="Bailey J.A."/>
            <person name="Eichler E.E."/>
            <person name="Tuzun E."/>
            <person name="Birney E."/>
            <person name="Mongin E."/>
            <person name="Ureta-Vidal A."/>
            <person name="Woodwark C."/>
            <person name="Zdobnov E."/>
            <person name="Bork P."/>
            <person name="Suyama M."/>
            <person name="Torrents D."/>
            <person name="Alexandersson M."/>
            <person name="Trask B.J."/>
            <person name="Young J.M."/>
            <person name="Huang H."/>
            <person name="Wang H."/>
            <person name="Xing H."/>
            <person name="Daniels S."/>
            <person name="Gietzen D."/>
            <person name="Schmidt J."/>
            <person name="Stevens K."/>
            <person name="Vitt U."/>
            <person name="Wingrove J."/>
            <person name="Camara F."/>
            <person name="Mar Alba M."/>
            <person name="Abril J.F."/>
            <person name="Guigo R."/>
            <person name="Smit A."/>
            <person name="Dubchak I."/>
            <person name="Rubin E.M."/>
            <person name="Couronne O."/>
            <person name="Poliakov A."/>
            <person name="Huebner N."/>
            <person name="Ganten D."/>
            <person name="Goesele C."/>
            <person name="Hummel O."/>
            <person name="Kreitler T."/>
            <person name="Lee Y.-A."/>
            <person name="Monti J."/>
            <person name="Schulz H."/>
            <person name="Zimdahl H."/>
            <person name="Himmelbauer H."/>
            <person name="Lehrach H."/>
            <person name="Jacob H.J."/>
            <person name="Bromberg S."/>
            <person name="Gullings-Handley J."/>
            <person name="Jensen-Seaman M.I."/>
            <person name="Kwitek A.E."/>
            <person name="Lazar J."/>
            <person name="Pasko D."/>
            <person name="Tonellato P.J."/>
            <person name="Twigger S."/>
            <person name="Ponting C.P."/>
            <person name="Duarte J.M."/>
            <person name="Rice S."/>
            <person name="Goodstadt L."/>
            <person name="Beatson S.A."/>
            <person name="Emes R.D."/>
            <person name="Winter E.E."/>
            <person name="Webber C."/>
            <person name="Brandt P."/>
            <person name="Nyakatura G."/>
            <person name="Adetobi M."/>
            <person name="Chiaromonte F."/>
            <person name="Elnitski L."/>
            <person name="Eswara P."/>
            <person name="Hardison R.C."/>
            <person name="Hou M."/>
            <person name="Kolbe D."/>
            <person name="Makova K."/>
            <person name="Miller W."/>
            <person name="Nekrutenko A."/>
            <person name="Riemer C."/>
            <person name="Schwartz S."/>
            <person name="Taylor J."/>
            <person name="Yang S."/>
            <person name="Zhang Y."/>
            <person name="Lindpaintner K."/>
            <person name="Andrews T.D."/>
            <person name="Caccamo M."/>
            <person name="Clamp M."/>
            <person name="Clarke L."/>
            <person name="Curwen V."/>
            <person name="Durbin R.M."/>
            <person name="Eyras E."/>
            <person name="Searle S.M."/>
            <person name="Cooper G.M."/>
            <person name="Batzoglou S."/>
            <person name="Brudno M."/>
            <person name="Sidow A."/>
            <person name="Stone E.A."/>
            <person name="Payseur B.A."/>
            <person name="Bourque G."/>
            <person name="Lopez-Otin C."/>
            <person name="Puente X.S."/>
            <person name="Chakrabarti K."/>
            <person name="Chatterji S."/>
            <person name="Dewey C."/>
            <person name="Pachter L."/>
            <person name="Bray N."/>
            <person name="Yap V.B."/>
            <person name="Caspi A."/>
            <person name="Tesler G."/>
            <person name="Pevzner P.A."/>
            <person name="Haussler D."/>
            <person name="Roskin K.M."/>
            <person name="Baertsch R."/>
            <person name="Clawson H."/>
            <person name="Furey T.S."/>
            <person name="Hinrichs A.S."/>
            <person name="Karolchik D."/>
            <person name="Kent W.J."/>
            <person name="Rosenbloom K.R."/>
            <person name="Trumbower H."/>
            <person name="Weirauch M."/>
            <person name="Cooper D.N."/>
            <person name="Stenson P.D."/>
            <person name="Ma B."/>
            <person name="Brent M."/>
            <person name="Arumugam M."/>
            <person name="Shteynberg D."/>
            <person name="Copley R.R."/>
            <person name="Taylor M.S."/>
            <person name="Riethman H."/>
            <person name="Mudunuri U."/>
            <person name="Peterson J."/>
            <person name="Guyer M."/>
            <person name="Felsenfeld A."/>
            <person name="Old S."/>
            <person name="Mockrin S."/>
            <person name="Collins F.S."/>
        </authorList>
    </citation>
    <scope>NUCLEOTIDE SEQUENCE [LARGE SCALE GENOMIC DNA]</scope>
    <source>
        <strain evidence="2">Brown Norway</strain>
    </source>
</reference>